<dbReference type="CDD" id="cd18606">
    <property type="entry name" value="ABC_6TM_YOR1_D2_like"/>
    <property type="match status" value="1"/>
</dbReference>
<dbReference type="SUPFAM" id="SSF52540">
    <property type="entry name" value="P-loop containing nucleoside triphosphate hydrolases"/>
    <property type="match status" value="2"/>
</dbReference>
<feature type="region of interest" description="Disordered" evidence="8">
    <location>
        <begin position="487"/>
        <end position="507"/>
    </location>
</feature>
<protein>
    <submittedName>
        <fullName evidence="13">Multidrug resistance-associated protein</fullName>
    </submittedName>
</protein>
<accession>A0A6J3MGI7</accession>
<dbReference type="InterPro" id="IPR003593">
    <property type="entry name" value="AAA+_ATPase"/>
</dbReference>
<dbReference type="PANTHER" id="PTHR24223">
    <property type="entry name" value="ATP-BINDING CASSETTE SUB-FAMILY C"/>
    <property type="match status" value="1"/>
</dbReference>
<keyword evidence="7 9" id="KW-0472">Membrane</keyword>
<reference evidence="13" key="3">
    <citation type="submission" date="2025-08" db="UniProtKB">
        <authorList>
            <consortium name="RefSeq"/>
        </authorList>
    </citation>
    <scope>IDENTIFICATION</scope>
    <source>
        <strain evidence="13">CBS 342.82</strain>
    </source>
</reference>
<feature type="transmembrane region" description="Helical" evidence="9">
    <location>
        <begin position="785"/>
        <end position="808"/>
    </location>
</feature>
<feature type="transmembrane region" description="Helical" evidence="9">
    <location>
        <begin position="156"/>
        <end position="182"/>
    </location>
</feature>
<dbReference type="PANTHER" id="PTHR24223:SF464">
    <property type="entry name" value="ABC-TYPE TRANSPORTER CICA"/>
    <property type="match status" value="1"/>
</dbReference>
<dbReference type="PROSITE" id="PS50929">
    <property type="entry name" value="ABC_TM1F"/>
    <property type="match status" value="2"/>
</dbReference>
<feature type="transmembrane region" description="Helical" evidence="9">
    <location>
        <begin position="280"/>
        <end position="298"/>
    </location>
</feature>
<dbReference type="InterPro" id="IPR027417">
    <property type="entry name" value="P-loop_NTPase"/>
</dbReference>
<dbReference type="FunFam" id="1.20.1560.10:FF:000010">
    <property type="entry name" value="Multidrug resistance-associated ABC transporter"/>
    <property type="match status" value="1"/>
</dbReference>
<dbReference type="InterPro" id="IPR003439">
    <property type="entry name" value="ABC_transporter-like_ATP-bd"/>
</dbReference>
<feature type="compositionally biased region" description="Polar residues" evidence="8">
    <location>
        <begin position="493"/>
        <end position="507"/>
    </location>
</feature>
<feature type="domain" description="ABC transporter" evidence="10">
    <location>
        <begin position="1097"/>
        <end position="1347"/>
    </location>
</feature>
<dbReference type="InterPro" id="IPR017871">
    <property type="entry name" value="ABC_transporter-like_CS"/>
</dbReference>
<dbReference type="InterPro" id="IPR050173">
    <property type="entry name" value="ABC_transporter_C-like"/>
</dbReference>
<dbReference type="RefSeq" id="XP_033463830.1">
    <property type="nucleotide sequence ID" value="XM_033600932.1"/>
</dbReference>
<feature type="transmembrane region" description="Helical" evidence="9">
    <location>
        <begin position="1010"/>
        <end position="1028"/>
    </location>
</feature>
<feature type="transmembrane region" description="Helical" evidence="9">
    <location>
        <begin position="255"/>
        <end position="274"/>
    </location>
</feature>
<keyword evidence="4" id="KW-0547">Nucleotide-binding</keyword>
<dbReference type="GO" id="GO:0016020">
    <property type="term" value="C:membrane"/>
    <property type="evidence" value="ECO:0007669"/>
    <property type="project" value="UniProtKB-SubCell"/>
</dbReference>
<dbReference type="FunFam" id="3.40.50.300:FF:000565">
    <property type="entry name" value="ABC bile acid transporter"/>
    <property type="match status" value="1"/>
</dbReference>
<keyword evidence="5" id="KW-0067">ATP-binding</keyword>
<dbReference type="InterPro" id="IPR011527">
    <property type="entry name" value="ABC1_TM_dom"/>
</dbReference>
<evidence type="ECO:0000256" key="6">
    <source>
        <dbReference type="ARBA" id="ARBA00022989"/>
    </source>
</evidence>
<keyword evidence="2" id="KW-0813">Transport</keyword>
<dbReference type="CDD" id="cd03250">
    <property type="entry name" value="ABCC_MRP_domain1"/>
    <property type="match status" value="1"/>
</dbReference>
<dbReference type="SUPFAM" id="SSF90123">
    <property type="entry name" value="ABC transporter transmembrane region"/>
    <property type="match status" value="2"/>
</dbReference>
<reference evidence="13" key="1">
    <citation type="submission" date="2020-01" db="EMBL/GenBank/DDBJ databases">
        <authorList>
            <consortium name="DOE Joint Genome Institute"/>
            <person name="Haridas S."/>
            <person name="Albert R."/>
            <person name="Binder M."/>
            <person name="Bloem J."/>
            <person name="Labutti K."/>
            <person name="Salamov A."/>
            <person name="Andreopoulos B."/>
            <person name="Baker S.E."/>
            <person name="Barry K."/>
            <person name="Bills G."/>
            <person name="Bluhm B.H."/>
            <person name="Cannon C."/>
            <person name="Castanera R."/>
            <person name="Culley D.E."/>
            <person name="Daum C."/>
            <person name="Ezra D."/>
            <person name="Gonzalez J.B."/>
            <person name="Henrissat B."/>
            <person name="Kuo A."/>
            <person name="Liang C."/>
            <person name="Lipzen A."/>
            <person name="Lutzoni F."/>
            <person name="Magnuson J."/>
            <person name="Mondo S."/>
            <person name="Nolan M."/>
            <person name="Ohm R."/>
            <person name="Pangilinan J."/>
            <person name="Park H.-J."/>
            <person name="Ramirez L."/>
            <person name="Alfaro M."/>
            <person name="Sun H."/>
            <person name="Tritt A."/>
            <person name="Yoshinaga Y."/>
            <person name="Zwiers L.-H."/>
            <person name="Turgeon B.G."/>
            <person name="Goodwin S.B."/>
            <person name="Spatafora J.W."/>
            <person name="Crous P.W."/>
            <person name="Grigoriev I.V."/>
        </authorList>
    </citation>
    <scope>NUCLEOTIDE SEQUENCE</scope>
    <source>
        <strain evidence="13">CBS 342.82</strain>
    </source>
</reference>
<evidence type="ECO:0000256" key="7">
    <source>
        <dbReference type="ARBA" id="ARBA00023136"/>
    </source>
</evidence>
<dbReference type="InterPro" id="IPR036640">
    <property type="entry name" value="ABC1_TM_sf"/>
</dbReference>
<dbReference type="GeneID" id="54358732"/>
<feature type="transmembrane region" description="Helical" evidence="9">
    <location>
        <begin position="820"/>
        <end position="844"/>
    </location>
</feature>
<dbReference type="PROSITE" id="PS50893">
    <property type="entry name" value="ABC_TRANSPORTER_2"/>
    <property type="match status" value="2"/>
</dbReference>
<evidence type="ECO:0000313" key="12">
    <source>
        <dbReference type="Proteomes" id="UP000504637"/>
    </source>
</evidence>
<dbReference type="PROSITE" id="PS00211">
    <property type="entry name" value="ABC_TRANSPORTER_1"/>
    <property type="match status" value="2"/>
</dbReference>
<reference evidence="13" key="2">
    <citation type="submission" date="2020-04" db="EMBL/GenBank/DDBJ databases">
        <authorList>
            <consortium name="NCBI Genome Project"/>
        </authorList>
    </citation>
    <scope>NUCLEOTIDE SEQUENCE</scope>
    <source>
        <strain evidence="13">CBS 342.82</strain>
    </source>
</reference>
<dbReference type="Gene3D" id="1.20.1560.10">
    <property type="entry name" value="ABC transporter type 1, transmembrane domain"/>
    <property type="match status" value="2"/>
</dbReference>
<evidence type="ECO:0000256" key="2">
    <source>
        <dbReference type="ARBA" id="ARBA00022448"/>
    </source>
</evidence>
<dbReference type="SMART" id="SM00382">
    <property type="entry name" value="AAA"/>
    <property type="match status" value="2"/>
</dbReference>
<dbReference type="Pfam" id="PF00005">
    <property type="entry name" value="ABC_tran"/>
    <property type="match status" value="2"/>
</dbReference>
<keyword evidence="3 9" id="KW-0812">Transmembrane</keyword>
<proteinExistence type="predicted"/>
<dbReference type="OrthoDB" id="6500128at2759"/>
<dbReference type="CDD" id="cd03244">
    <property type="entry name" value="ABCC_MRP_domain2"/>
    <property type="match status" value="1"/>
</dbReference>
<dbReference type="GO" id="GO:0016887">
    <property type="term" value="F:ATP hydrolysis activity"/>
    <property type="evidence" value="ECO:0007669"/>
    <property type="project" value="InterPro"/>
</dbReference>
<dbReference type="FunFam" id="3.40.50.300:FF:000997">
    <property type="entry name" value="Multidrug resistance-associated protein 1"/>
    <property type="match status" value="1"/>
</dbReference>
<evidence type="ECO:0000256" key="3">
    <source>
        <dbReference type="ARBA" id="ARBA00022692"/>
    </source>
</evidence>
<organism evidence="13">
    <name type="scientific">Dissoconium aciculare CBS 342.82</name>
    <dbReference type="NCBI Taxonomy" id="1314786"/>
    <lineage>
        <taxon>Eukaryota</taxon>
        <taxon>Fungi</taxon>
        <taxon>Dikarya</taxon>
        <taxon>Ascomycota</taxon>
        <taxon>Pezizomycotina</taxon>
        <taxon>Dothideomycetes</taxon>
        <taxon>Dothideomycetidae</taxon>
        <taxon>Mycosphaerellales</taxon>
        <taxon>Dissoconiaceae</taxon>
        <taxon>Dissoconium</taxon>
    </lineage>
</organism>
<evidence type="ECO:0000256" key="4">
    <source>
        <dbReference type="ARBA" id="ARBA00022741"/>
    </source>
</evidence>
<sequence>MSEAPRAPISRWSRIIKSRKANKATAATPDRRTITPESTAGICSRLTFSWISPLIKLGHARPLVHDDVWLIDNERATRILCDELQQSLSQRVARGQKHALVFATYHAVKKHFWIGGASQLLNSVLQAMSPFLLRYLIEFASSAYVARQNATAGPSIAIGIGYVLGITAIQIIQSFAFAHFLYRSQLMGGLVRAILISATFDKSLKLSGKARSGSNALLSSSEKTATDAVQGWPNGRIMSLISTDISRVDQACGTFHYIWTSVIAIILTVGLLIYNLGVSALAGVAFLVVGLAFVTTIVKRVGSKRGAINKITDKRVGLTAEVLQSIKFVKLFAWENAFADKLKQLRLSETSALYALHVMKSAIGSLSMALPIFANMLTFITYSLTGNQFEPAEVFSSLALLNSLRNPLNWVPVALGQAVEAWAAFGRIESFLLADEMPEDFRVADEQEHALILRNACFTWEQPMKSDIAQQAGKVATPRNMRSLISALKPKSKSGSDSGNTSRSESTAGLELPAQIFQLRDLDITIDKGELIAIVGPVGSGKSSFVNALAGNMRQIGGTLEFGQNLALSPQSAWVQNATIRDNILFGASFDNDRYWRIIDACALRADLDLLDEGDMTEIGERGVTLSGGQKQRINIARAIYADAGITIMDDPLSALDSQVGAHVFREAITGFLTGRCRILVTHQTHVLPQCDRIIVLRDGRVAAIGTYDELLASDPGFRQMLESNWAQSSGTEEKATCTDDSATKKEVTTTKTTLMQADSTSNRKVSWAVYTAWLRASGSLSNGFTIILLCTLFRAANILTSLWLSWWTSDQFNLARDTYIGVYVALAIIQGVLLFIFFMFTCFMATHASNGMSQDAMWNVLRAPMSYFDTTPLGRIIHRFSKDVDVMENNLIDALRNYLVVLSMIIGTFILIIAYFYYFTIALVVLSAVFVYTAAYYRSSARELKRLQTTLDGVVFAQYSEALTGVSCIRAYRAQSRFVARLVSALDDMNSAYFLTFANQRWLSIRMDAVGNLLVFVVGILVVTNQLNVDPSISGVILSYSLSLVQILQITIRYFSDVDNAMASTERLHEYATQIPHEAALTSDAVPNTWPEHGAISFNNVQMRYREGLPLVLHGLTLQIAAGERIGIVGRTGAGKSSIMTTLFRLVELSAGTITIDDQDISQVGLHDLRSHLAIIPQDPTLFRGTIRSNLDPFSEHDDLKLWNALRSCHLTCTSISSSAEKFSEEDQSPSPTKGLHLDSIVEEEGSNFSLGQRQLLALARVLIRDARIVLIDEGTSSLDAETDAKIQKTMSEVFRGRTVLSIAHRLRTILDFDRICVLEGGRVVELGPARELWEREGGVFRGLCEKSHIGEADFAMARS</sequence>
<evidence type="ECO:0000256" key="8">
    <source>
        <dbReference type="SAM" id="MobiDB-lite"/>
    </source>
</evidence>
<dbReference type="Proteomes" id="UP000504637">
    <property type="component" value="Unplaced"/>
</dbReference>
<evidence type="ECO:0000256" key="1">
    <source>
        <dbReference type="ARBA" id="ARBA00004141"/>
    </source>
</evidence>
<feature type="domain" description="ABC transmembrane type-1" evidence="11">
    <location>
        <begin position="785"/>
        <end position="1061"/>
    </location>
</feature>
<keyword evidence="6 9" id="KW-1133">Transmembrane helix</keyword>
<dbReference type="GO" id="GO:0140359">
    <property type="term" value="F:ABC-type transporter activity"/>
    <property type="evidence" value="ECO:0007669"/>
    <property type="project" value="InterPro"/>
</dbReference>
<evidence type="ECO:0000259" key="10">
    <source>
        <dbReference type="PROSITE" id="PS50893"/>
    </source>
</evidence>
<gene>
    <name evidence="13" type="ORF">K489DRAFT_313347</name>
</gene>
<comment type="subcellular location">
    <subcellularLocation>
        <location evidence="1">Membrane</location>
        <topology evidence="1">Multi-pass membrane protein</topology>
    </subcellularLocation>
</comment>
<dbReference type="CDD" id="cd18597">
    <property type="entry name" value="ABC_6TM_YOR1_D1_like"/>
    <property type="match status" value="1"/>
</dbReference>
<evidence type="ECO:0000313" key="13">
    <source>
        <dbReference type="RefSeq" id="XP_033463830.1"/>
    </source>
</evidence>
<evidence type="ECO:0000259" key="11">
    <source>
        <dbReference type="PROSITE" id="PS50929"/>
    </source>
</evidence>
<name>A0A6J3MGI7_9PEZI</name>
<keyword evidence="12" id="KW-1185">Reference proteome</keyword>
<evidence type="ECO:0000256" key="9">
    <source>
        <dbReference type="SAM" id="Phobius"/>
    </source>
</evidence>
<dbReference type="GO" id="GO:0005524">
    <property type="term" value="F:ATP binding"/>
    <property type="evidence" value="ECO:0007669"/>
    <property type="project" value="UniProtKB-KW"/>
</dbReference>
<feature type="transmembrane region" description="Helical" evidence="9">
    <location>
        <begin position="898"/>
        <end position="916"/>
    </location>
</feature>
<evidence type="ECO:0000256" key="5">
    <source>
        <dbReference type="ARBA" id="ARBA00022840"/>
    </source>
</evidence>
<dbReference type="Gene3D" id="3.40.50.300">
    <property type="entry name" value="P-loop containing nucleotide triphosphate hydrolases"/>
    <property type="match status" value="2"/>
</dbReference>
<dbReference type="Pfam" id="PF00664">
    <property type="entry name" value="ABC_membrane"/>
    <property type="match status" value="2"/>
</dbReference>
<feature type="domain" description="ABC transmembrane type-1" evidence="11">
    <location>
        <begin position="113"/>
        <end position="420"/>
    </location>
</feature>
<feature type="domain" description="ABC transporter" evidence="10">
    <location>
        <begin position="502"/>
        <end position="724"/>
    </location>
</feature>